<accession>A0A249P9V0</accession>
<dbReference type="eggNOG" id="ENOG5030JBF">
    <property type="taxonomic scope" value="Bacteria"/>
</dbReference>
<evidence type="ECO:0000313" key="2">
    <source>
        <dbReference type="Proteomes" id="UP000217211"/>
    </source>
</evidence>
<dbReference type="STRING" id="716928.GCA_000261485_05207"/>
<keyword evidence="2" id="KW-1185">Reference proteome</keyword>
<protein>
    <submittedName>
        <fullName evidence="1">Uncharacterized protein</fullName>
    </submittedName>
</protein>
<dbReference type="InterPro" id="IPR046574">
    <property type="entry name" value="DUF6634"/>
</dbReference>
<evidence type="ECO:0000313" key="1">
    <source>
        <dbReference type="EMBL" id="ASY62555.1"/>
    </source>
</evidence>
<dbReference type="KEGG" id="esj:SJ05684_c10990"/>
<dbReference type="EMBL" id="CP023067">
    <property type="protein sequence ID" value="ASY62555.1"/>
    <property type="molecule type" value="Genomic_DNA"/>
</dbReference>
<sequence length="56" mass="6428">MGHAFALTGIVQGHPRIDDGRRVVTSQLFYLDPNLGIARTMNRWYRLGARDRSWGQ</sequence>
<organism evidence="1 2">
    <name type="scientific">Sinorhizobium sojae CCBAU 05684</name>
    <dbReference type="NCBI Taxonomy" id="716928"/>
    <lineage>
        <taxon>Bacteria</taxon>
        <taxon>Pseudomonadati</taxon>
        <taxon>Pseudomonadota</taxon>
        <taxon>Alphaproteobacteria</taxon>
        <taxon>Hyphomicrobiales</taxon>
        <taxon>Rhizobiaceae</taxon>
        <taxon>Sinorhizobium/Ensifer group</taxon>
        <taxon>Sinorhizobium</taxon>
    </lineage>
</organism>
<dbReference type="Pfam" id="PF20339">
    <property type="entry name" value="DUF6634"/>
    <property type="match status" value="1"/>
</dbReference>
<proteinExistence type="predicted"/>
<name>A0A249P9V0_9HYPH</name>
<reference evidence="1 2" key="1">
    <citation type="submission" date="2017-08" db="EMBL/GenBank/DDBJ databases">
        <title>Multipartite genome sequences of Sinorhizobium species nodulating soybeans.</title>
        <authorList>
            <person name="Tian C.F."/>
        </authorList>
    </citation>
    <scope>NUCLEOTIDE SEQUENCE [LARGE SCALE GENOMIC DNA]</scope>
    <source>
        <strain evidence="1 2">CCBAU 05684</strain>
    </source>
</reference>
<dbReference type="Proteomes" id="UP000217211">
    <property type="component" value="Chromosome"/>
</dbReference>
<dbReference type="AlphaFoldDB" id="A0A249P9V0"/>
<gene>
    <name evidence="1" type="ORF">SJ05684_c10990</name>
</gene>